<dbReference type="Pfam" id="PF19587">
    <property type="entry name" value="DUF6094"/>
    <property type="match status" value="1"/>
</dbReference>
<dbReference type="InterPro" id="IPR029063">
    <property type="entry name" value="SAM-dependent_MTases_sf"/>
</dbReference>
<accession>A0A226QRB1</accession>
<proteinExistence type="predicted"/>
<evidence type="ECO:0000313" key="3">
    <source>
        <dbReference type="EMBL" id="OXB94885.1"/>
    </source>
</evidence>
<dbReference type="Gene3D" id="3.40.50.150">
    <property type="entry name" value="Vaccinia Virus protein VP39"/>
    <property type="match status" value="1"/>
</dbReference>
<name>A0A226QRB1_9BACL</name>
<gene>
    <name evidence="3" type="ORF">B9L23_08460</name>
</gene>
<evidence type="ECO:0000259" key="2">
    <source>
        <dbReference type="Pfam" id="PF19587"/>
    </source>
</evidence>
<feature type="coiled-coil region" evidence="1">
    <location>
        <begin position="150"/>
        <end position="177"/>
    </location>
</feature>
<evidence type="ECO:0000256" key="1">
    <source>
        <dbReference type="SAM" id="Coils"/>
    </source>
</evidence>
<feature type="domain" description="DUF6094" evidence="2">
    <location>
        <begin position="190"/>
        <end position="295"/>
    </location>
</feature>
<dbReference type="SUPFAM" id="SSF53335">
    <property type="entry name" value="S-adenosyl-L-methionine-dependent methyltransferases"/>
    <property type="match status" value="1"/>
</dbReference>
<dbReference type="InterPro" id="IPR046076">
    <property type="entry name" value="DUF6094"/>
</dbReference>
<keyword evidence="4" id="KW-1185">Reference proteome</keyword>
<organism evidence="3 4">
    <name type="scientific">Parageobacillus galactosidasius</name>
    <dbReference type="NCBI Taxonomy" id="883812"/>
    <lineage>
        <taxon>Bacteria</taxon>
        <taxon>Bacillati</taxon>
        <taxon>Bacillota</taxon>
        <taxon>Bacilli</taxon>
        <taxon>Bacillales</taxon>
        <taxon>Anoxybacillaceae</taxon>
        <taxon>Parageobacillus</taxon>
    </lineage>
</organism>
<dbReference type="Proteomes" id="UP000198394">
    <property type="component" value="Unassembled WGS sequence"/>
</dbReference>
<protein>
    <recommendedName>
        <fullName evidence="2">DUF6094 domain-containing protein</fullName>
    </recommendedName>
</protein>
<sequence length="419" mass="49121">MYPRYINEPLSEYATVALSTYLKFPEDQPITALDFRCHDGRFLYNLTKRHQGETYLFGVDENSFYVQTAREKYKYHKVFQASYKAEGKMSKEAFSLVVVHPIIEYALLDELFSVVDPFVEPNFEEEERQRLLAQQAMDNQIDFGEEGLSEEAIQKRNEEFEKKLQKAVKERRIAFRRALREQERRMMSLRYDYFLLTRATERLMPNGILVMITPKELIDQAITTRLVNYYEDIRIYRLDDDEYEHYRKCIILARKKAKKTEEDKSKAILLAETKLTPYKEIPVLEIQSEPLYTVPSQSIEAIDVFRIGPVTASEALTMLKRSSLIENYQNTYTQTLTQEDPVTPTPLHKGHIMLLLTSGLLNGYIGKGPDQHLVKGTALKMTKQTIEEDEQGIQTLKEREYYHISVKYLDRNGVFHQLM</sequence>
<dbReference type="RefSeq" id="WP_089097340.1">
    <property type="nucleotide sequence ID" value="NZ_NDYL01000001.1"/>
</dbReference>
<reference evidence="3 4" key="1">
    <citation type="submission" date="2017-04" db="EMBL/GenBank/DDBJ databases">
        <title>The genome sequence of Parageobacillus galactosidasius DSM 18751.</title>
        <authorList>
            <person name="Ramaloko W.T."/>
            <person name="Koen N."/>
            <person name="Polliack S."/>
            <person name="Aliyu H."/>
            <person name="Lebre P."/>
            <person name="Mohr T."/>
            <person name="Oswald F."/>
            <person name="Zwick M."/>
            <person name="Neumann A."/>
            <person name="Syldatk C."/>
            <person name="Cowan D."/>
            <person name="De Maayer P."/>
        </authorList>
    </citation>
    <scope>NUCLEOTIDE SEQUENCE [LARGE SCALE GENOMIC DNA]</scope>
    <source>
        <strain evidence="3 4">DSM 18751</strain>
    </source>
</reference>
<evidence type="ECO:0000313" key="4">
    <source>
        <dbReference type="Proteomes" id="UP000198394"/>
    </source>
</evidence>
<comment type="caution">
    <text evidence="3">The sequence shown here is derived from an EMBL/GenBank/DDBJ whole genome shotgun (WGS) entry which is preliminary data.</text>
</comment>
<keyword evidence="1" id="KW-0175">Coiled coil</keyword>
<dbReference type="EMBL" id="NDYL01000001">
    <property type="protein sequence ID" value="OXB94885.1"/>
    <property type="molecule type" value="Genomic_DNA"/>
</dbReference>
<dbReference type="AlphaFoldDB" id="A0A226QRB1"/>